<keyword evidence="3" id="KW-1185">Reference proteome</keyword>
<reference evidence="2 3" key="1">
    <citation type="submission" date="2019-01" db="EMBL/GenBank/DDBJ databases">
        <title>Genome sequencing of strain DFW100M-13.</title>
        <authorList>
            <person name="Heo J."/>
            <person name="Kim S.-J."/>
            <person name="Kim J.-S."/>
            <person name="Hong S.-B."/>
            <person name="Kwon S.-W."/>
        </authorList>
    </citation>
    <scope>NUCLEOTIDE SEQUENCE [LARGE SCALE GENOMIC DNA]</scope>
    <source>
        <strain evidence="2 3">DFW100M-13</strain>
    </source>
</reference>
<dbReference type="OrthoDB" id="3425969at2"/>
<keyword evidence="1" id="KW-0812">Transmembrane</keyword>
<feature type="transmembrane region" description="Helical" evidence="1">
    <location>
        <begin position="61"/>
        <end position="85"/>
    </location>
</feature>
<evidence type="ECO:0000256" key="1">
    <source>
        <dbReference type="SAM" id="Phobius"/>
    </source>
</evidence>
<sequence>MPLTDEEFDRLIRSSDPATTRLDEAVSPTALALRDRIMARNPRPVALRRAIRRHRRAGIRIWPSSLSIAASAAVIVLLGIIPAALTPNNAVAGSPPASDYRPADASAQAMLKKLAAAATARREHVDPGSVSLQSWGANLEEGSDTPGVVQPQQLTLHWSSDLSGDVTITAGTPYIDSAAPVPAATDSGPLPVGTPIYHESYTAGDYPLIFRGEPPTTSDAMRSYLLTTLSGRAGATRASTLFRDINVFLSERQPTPKQESAIIAVLADTPGISFSGRTVDRVGRPGFAFSTTDNGATVLKKVLVISETGQIIAAETHYEGGDSPVPLGAGYLLDYTAWERTTK</sequence>
<protein>
    <submittedName>
        <fullName evidence="2">Uncharacterized protein</fullName>
    </submittedName>
</protein>
<dbReference type="EMBL" id="CP035494">
    <property type="protein sequence ID" value="QAY60432.1"/>
    <property type="molecule type" value="Genomic_DNA"/>
</dbReference>
<dbReference type="AlphaFoldDB" id="A0A4P6EDU1"/>
<evidence type="ECO:0000313" key="3">
    <source>
        <dbReference type="Proteomes" id="UP000293995"/>
    </source>
</evidence>
<dbReference type="KEGG" id="mprt:ET475_10830"/>
<keyword evidence="1" id="KW-0472">Membrane</keyword>
<dbReference type="Proteomes" id="UP000293995">
    <property type="component" value="Chromosome"/>
</dbReference>
<dbReference type="RefSeq" id="WP_129389815.1">
    <property type="nucleotide sequence ID" value="NZ_CP035494.1"/>
</dbReference>
<keyword evidence="1" id="KW-1133">Transmembrane helix</keyword>
<name>A0A4P6EDU1_9MICO</name>
<gene>
    <name evidence="2" type="ORF">ET475_10830</name>
</gene>
<proteinExistence type="predicted"/>
<accession>A0A4P6EDU1</accession>
<evidence type="ECO:0000313" key="2">
    <source>
        <dbReference type="EMBL" id="QAY60432.1"/>
    </source>
</evidence>
<organism evidence="2 3">
    <name type="scientific">Microbacterium protaetiae</name>
    <dbReference type="NCBI Taxonomy" id="2509458"/>
    <lineage>
        <taxon>Bacteria</taxon>
        <taxon>Bacillati</taxon>
        <taxon>Actinomycetota</taxon>
        <taxon>Actinomycetes</taxon>
        <taxon>Micrococcales</taxon>
        <taxon>Microbacteriaceae</taxon>
        <taxon>Microbacterium</taxon>
    </lineage>
</organism>